<feature type="region of interest" description="Disordered" evidence="12">
    <location>
        <begin position="536"/>
        <end position="560"/>
    </location>
</feature>
<evidence type="ECO:0000256" key="4">
    <source>
        <dbReference type="ARBA" id="ARBA00005881"/>
    </source>
</evidence>
<dbReference type="AlphaFoldDB" id="A0A1Q2YH42"/>
<keyword evidence="14" id="KW-1185">Reference proteome</keyword>
<evidence type="ECO:0000256" key="10">
    <source>
        <dbReference type="ARBA" id="ARBA00023242"/>
    </source>
</evidence>
<reference evidence="13 14" key="1">
    <citation type="submission" date="2016-08" db="EMBL/GenBank/DDBJ databases">
        <title>Whole genome shotgun sequence of Pichia membranifaciens KS47-1.</title>
        <authorList>
            <person name="Konishi M."/>
            <person name="Ishida M."/>
            <person name="Arakawa T."/>
            <person name="Kato Y."/>
            <person name="Horiuchi J."/>
        </authorList>
    </citation>
    <scope>NUCLEOTIDE SEQUENCE [LARGE SCALE GENOMIC DNA]</scope>
    <source>
        <strain evidence="13 14">KS47-1</strain>
    </source>
</reference>
<comment type="pathway">
    <text evidence="3">tRNA modification; 5-methoxycarbonylmethyl-2-thiouridine-tRNA biosynthesis.</text>
</comment>
<dbReference type="GO" id="GO:0033588">
    <property type="term" value="C:elongator holoenzyme complex"/>
    <property type="evidence" value="ECO:0007669"/>
    <property type="project" value="InterPro"/>
</dbReference>
<dbReference type="PANTHER" id="PTHR44111">
    <property type="entry name" value="ELONGATOR COMPLEX PROTEIN 2"/>
    <property type="match status" value="1"/>
</dbReference>
<dbReference type="UniPathway" id="UPA00988"/>
<dbReference type="Gene3D" id="2.130.10.10">
    <property type="entry name" value="YVTN repeat-like/Quinoprotein amine dehydrogenase"/>
    <property type="match status" value="4"/>
</dbReference>
<dbReference type="InterPro" id="IPR037289">
    <property type="entry name" value="Elp2"/>
</dbReference>
<feature type="repeat" description="WD" evidence="11">
    <location>
        <begin position="637"/>
        <end position="680"/>
    </location>
</feature>
<evidence type="ECO:0000313" key="14">
    <source>
        <dbReference type="Proteomes" id="UP000186136"/>
    </source>
</evidence>
<keyword evidence="6" id="KW-0963">Cytoplasm</keyword>
<dbReference type="InterPro" id="IPR001680">
    <property type="entry name" value="WD40_rpt"/>
</dbReference>
<evidence type="ECO:0000313" key="13">
    <source>
        <dbReference type="EMBL" id="GAV28867.1"/>
    </source>
</evidence>
<keyword evidence="9" id="KW-0677">Repeat</keyword>
<dbReference type="GO" id="GO:0005634">
    <property type="term" value="C:nucleus"/>
    <property type="evidence" value="ECO:0007669"/>
    <property type="project" value="UniProtKB-SubCell"/>
</dbReference>
<dbReference type="InterPro" id="IPR015943">
    <property type="entry name" value="WD40/YVTN_repeat-like_dom_sf"/>
</dbReference>
<dbReference type="PANTHER" id="PTHR44111:SF1">
    <property type="entry name" value="ELONGATOR COMPLEX PROTEIN 2"/>
    <property type="match status" value="1"/>
</dbReference>
<dbReference type="EMBL" id="BDGI01000089">
    <property type="protein sequence ID" value="GAV28867.1"/>
    <property type="molecule type" value="Genomic_DNA"/>
</dbReference>
<evidence type="ECO:0000256" key="1">
    <source>
        <dbReference type="ARBA" id="ARBA00004123"/>
    </source>
</evidence>
<comment type="similarity">
    <text evidence="4">Belongs to the WD repeat ELP2 family.</text>
</comment>
<dbReference type="Proteomes" id="UP000186136">
    <property type="component" value="Unassembled WGS sequence"/>
</dbReference>
<sequence>MAKVESIFAGCNKNLCIFDYNADLKIVAYGSSNTVSISTSILNSQGYDPTAQVYTTLKNHTEEITAIKWIQSTNLLLSGSQDGLVNVWKFNHKDKGLLDIQFMQGLKPTQGAISCIGLVSNDANSLKFAIGDSNGKIYIYSLDSKVGKFEEIAKFELPYGFYAMALNIIKLSDAEYIILSGGSKPVINVISLDMRNMQMTLKASLPGHDDWVRSIAIRQLATTMETVEGVTHPKTTYIFASASLDRIIRLWKLTVEASSNPVYIETNKLKLLTSKEYKFETETNRCSIFLDAILMGHDDWVSEVSWKPKQIRGQEKFENENDLMLLSSSADSSIMMWKSDPVSGVWFPEVRLGEMAIKGASTATGSSGGFYCCKWIFDEETNTEIVLSNGKTGSFRCWEKDPVKDKVYNSRTTFVGPAKAITDISWATNGEYFLATSLDQSTRIYAKWSRDGEKWFEFGRPQIHGFDMITVKSINGTRFVSAGDEKVIRVFDMPRSIAGMLGRVCGLSDFQLGELDKNLPESASLPVLGLSNKATLDNDVSEGNSGDRGDDAGGSADDDISNSIMRELSEPPVEDILQRHTLWPELEKLYGHGFEITTLDVSRDGKIIASACRSNVAKHAVIRNFDTGTWLECEETLKGHDLTITRLRFSLAGEQEYLLSVSRDRKFTLWKREENEKFTLVKLMEKAHSRIIWDCAWVNYEDVVAFVTCSRDKEVRLWVKETDENGDVVCKANVKFSSAVTAIDSIKVNDKGRGVFKLVIGLDSGEIYVYKVDVEKFEFEELEKIEETLLPGGSISRVSINPVVVGPGNDKIVAAVGSRDNSLRVLQV</sequence>
<dbReference type="InterPro" id="IPR036322">
    <property type="entry name" value="WD40_repeat_dom_sf"/>
</dbReference>
<evidence type="ECO:0000256" key="5">
    <source>
        <dbReference type="ARBA" id="ARBA00020267"/>
    </source>
</evidence>
<proteinExistence type="inferred from homology"/>
<evidence type="ECO:0000256" key="6">
    <source>
        <dbReference type="ARBA" id="ARBA00022490"/>
    </source>
</evidence>
<dbReference type="SUPFAM" id="SSF50978">
    <property type="entry name" value="WD40 repeat-like"/>
    <property type="match status" value="2"/>
</dbReference>
<evidence type="ECO:0000256" key="2">
    <source>
        <dbReference type="ARBA" id="ARBA00004496"/>
    </source>
</evidence>
<evidence type="ECO:0000256" key="8">
    <source>
        <dbReference type="ARBA" id="ARBA00022694"/>
    </source>
</evidence>
<accession>A0A1Q2YH42</accession>
<dbReference type="GO" id="GO:0002098">
    <property type="term" value="P:tRNA wobble uridine modification"/>
    <property type="evidence" value="ECO:0007669"/>
    <property type="project" value="InterPro"/>
</dbReference>
<organism evidence="13 14">
    <name type="scientific">Pichia membranifaciens</name>
    <dbReference type="NCBI Taxonomy" id="4926"/>
    <lineage>
        <taxon>Eukaryota</taxon>
        <taxon>Fungi</taxon>
        <taxon>Dikarya</taxon>
        <taxon>Ascomycota</taxon>
        <taxon>Saccharomycotina</taxon>
        <taxon>Pichiomycetes</taxon>
        <taxon>Pichiales</taxon>
        <taxon>Pichiaceae</taxon>
        <taxon>Pichia</taxon>
    </lineage>
</organism>
<evidence type="ECO:0000256" key="7">
    <source>
        <dbReference type="ARBA" id="ARBA00022574"/>
    </source>
</evidence>
<evidence type="ECO:0000256" key="9">
    <source>
        <dbReference type="ARBA" id="ARBA00022737"/>
    </source>
</evidence>
<evidence type="ECO:0000256" key="3">
    <source>
        <dbReference type="ARBA" id="ARBA00005043"/>
    </source>
</evidence>
<dbReference type="PROSITE" id="PS50082">
    <property type="entry name" value="WD_REPEATS_2"/>
    <property type="match status" value="2"/>
</dbReference>
<dbReference type="FunFam" id="2.130.10.10:FF:000400">
    <property type="entry name" value="Elongator acetyltransferase complex subunit 2"/>
    <property type="match status" value="1"/>
</dbReference>
<keyword evidence="7 11" id="KW-0853">WD repeat</keyword>
<dbReference type="PROSITE" id="PS50294">
    <property type="entry name" value="WD_REPEATS_REGION"/>
    <property type="match status" value="1"/>
</dbReference>
<gene>
    <name evidence="13" type="ORF">PMKS-002345</name>
</gene>
<keyword evidence="8" id="KW-0819">tRNA processing</keyword>
<dbReference type="Pfam" id="PF00400">
    <property type="entry name" value="WD40"/>
    <property type="match status" value="6"/>
</dbReference>
<comment type="subcellular location">
    <subcellularLocation>
        <location evidence="2">Cytoplasm</location>
    </subcellularLocation>
    <subcellularLocation>
        <location evidence="1">Nucleus</location>
    </subcellularLocation>
</comment>
<dbReference type="OrthoDB" id="27911at2759"/>
<dbReference type="SMART" id="SM00320">
    <property type="entry name" value="WD40"/>
    <property type="match status" value="9"/>
</dbReference>
<evidence type="ECO:0000256" key="12">
    <source>
        <dbReference type="SAM" id="MobiDB-lite"/>
    </source>
</evidence>
<feature type="repeat" description="WD" evidence="11">
    <location>
        <begin position="57"/>
        <end position="91"/>
    </location>
</feature>
<evidence type="ECO:0000256" key="11">
    <source>
        <dbReference type="PROSITE-ProRule" id="PRU00221"/>
    </source>
</evidence>
<comment type="caution">
    <text evidence="13">The sequence shown here is derived from an EMBL/GenBank/DDBJ whole genome shotgun (WGS) entry which is preliminary data.</text>
</comment>
<protein>
    <recommendedName>
        <fullName evidence="5">Elongator complex protein 2</fullName>
    </recommendedName>
</protein>
<keyword evidence="10" id="KW-0539">Nucleus</keyword>
<dbReference type="GO" id="GO:0005737">
    <property type="term" value="C:cytoplasm"/>
    <property type="evidence" value="ECO:0007669"/>
    <property type="project" value="UniProtKB-SubCell"/>
</dbReference>
<name>A0A1Q2YH42_9ASCO</name>